<feature type="domain" description="VanZ-like" evidence="2">
    <location>
        <begin position="10"/>
        <end position="156"/>
    </location>
</feature>
<sequence length="166" mass="19260">MKFKPTFVLFIPLVIWAFVIFYFSSQPYKEQDITPLISKYANGINWSEYFGWVHFSYSNSIISIEKLGVPHFIEFFIRKAAHLFIFFVLGFLTIRILHKYSASRFISLLGSFFFIVLYAALDELHQKFTGGRTPLAEDVLIDSIGGTLGILAYFLFVFIRGKKKKN</sequence>
<dbReference type="InterPro" id="IPR006976">
    <property type="entry name" value="VanZ-like"/>
</dbReference>
<protein>
    <submittedName>
        <fullName evidence="3">VanZ family protein</fullName>
    </submittedName>
</protein>
<accession>A0A372LR59</accession>
<organism evidence="3 4">
    <name type="scientific">Peribacillus saganii</name>
    <dbReference type="NCBI Taxonomy" id="2303992"/>
    <lineage>
        <taxon>Bacteria</taxon>
        <taxon>Bacillati</taxon>
        <taxon>Bacillota</taxon>
        <taxon>Bacilli</taxon>
        <taxon>Bacillales</taxon>
        <taxon>Bacillaceae</taxon>
        <taxon>Peribacillus</taxon>
    </lineage>
</organism>
<name>A0A372LR59_9BACI</name>
<evidence type="ECO:0000313" key="3">
    <source>
        <dbReference type="EMBL" id="RFU69530.1"/>
    </source>
</evidence>
<keyword evidence="1" id="KW-1133">Transmembrane helix</keyword>
<keyword evidence="1" id="KW-0472">Membrane</keyword>
<keyword evidence="1" id="KW-0812">Transmembrane</keyword>
<feature type="transmembrane region" description="Helical" evidence="1">
    <location>
        <begin position="105"/>
        <end position="121"/>
    </location>
</feature>
<keyword evidence="4" id="KW-1185">Reference proteome</keyword>
<dbReference type="OrthoDB" id="291892at2"/>
<evidence type="ECO:0000259" key="2">
    <source>
        <dbReference type="Pfam" id="PF04892"/>
    </source>
</evidence>
<dbReference type="Pfam" id="PF04892">
    <property type="entry name" value="VanZ"/>
    <property type="match status" value="1"/>
</dbReference>
<evidence type="ECO:0000256" key="1">
    <source>
        <dbReference type="SAM" id="Phobius"/>
    </source>
</evidence>
<reference evidence="3 4" key="1">
    <citation type="submission" date="2018-08" db="EMBL/GenBank/DDBJ databases">
        <title>Bacillus chawlae sp. nov., Bacillus glennii sp. nov., and Bacillus saganii sp. nov. Isolated from the Vehicle Assembly Building at Kennedy Space Center where the Viking Spacecraft were Assembled.</title>
        <authorList>
            <person name="Seuylemezian A."/>
            <person name="Vaishampayan P."/>
        </authorList>
    </citation>
    <scope>NUCLEOTIDE SEQUENCE [LARGE SCALE GENOMIC DNA]</scope>
    <source>
        <strain evidence="3 4">V47-23a</strain>
    </source>
</reference>
<proteinExistence type="predicted"/>
<dbReference type="AlphaFoldDB" id="A0A372LR59"/>
<dbReference type="RefSeq" id="WP_117326454.1">
    <property type="nucleotide sequence ID" value="NZ_QVTE01000024.1"/>
</dbReference>
<comment type="caution">
    <text evidence="3">The sequence shown here is derived from an EMBL/GenBank/DDBJ whole genome shotgun (WGS) entry which is preliminary data.</text>
</comment>
<feature type="transmembrane region" description="Helical" evidence="1">
    <location>
        <begin position="80"/>
        <end position="98"/>
    </location>
</feature>
<feature type="transmembrane region" description="Helical" evidence="1">
    <location>
        <begin position="7"/>
        <end position="25"/>
    </location>
</feature>
<dbReference type="EMBL" id="QVTE01000024">
    <property type="protein sequence ID" value="RFU69530.1"/>
    <property type="molecule type" value="Genomic_DNA"/>
</dbReference>
<dbReference type="Proteomes" id="UP000264541">
    <property type="component" value="Unassembled WGS sequence"/>
</dbReference>
<gene>
    <name evidence="3" type="ORF">D0469_09190</name>
</gene>
<dbReference type="InterPro" id="IPR016747">
    <property type="entry name" value="Phosphotransbutyrylase"/>
</dbReference>
<dbReference type="PIRSF" id="PIRSF019083">
    <property type="entry name" value="UCP019083_VanZ"/>
    <property type="match status" value="1"/>
</dbReference>
<evidence type="ECO:0000313" key="4">
    <source>
        <dbReference type="Proteomes" id="UP000264541"/>
    </source>
</evidence>
<dbReference type="NCBIfam" id="NF037970">
    <property type="entry name" value="vanZ_1"/>
    <property type="match status" value="1"/>
</dbReference>
<feature type="transmembrane region" description="Helical" evidence="1">
    <location>
        <begin position="141"/>
        <end position="159"/>
    </location>
</feature>